<evidence type="ECO:0000313" key="2">
    <source>
        <dbReference type="EMBL" id="KAJ1089876.1"/>
    </source>
</evidence>
<evidence type="ECO:0000313" key="3">
    <source>
        <dbReference type="Proteomes" id="UP001066276"/>
    </source>
</evidence>
<dbReference type="Proteomes" id="UP001066276">
    <property type="component" value="Chromosome 11"/>
</dbReference>
<dbReference type="AlphaFoldDB" id="A0AAV7LE65"/>
<comment type="caution">
    <text evidence="2">The sequence shown here is derived from an EMBL/GenBank/DDBJ whole genome shotgun (WGS) entry which is preliminary data.</text>
</comment>
<evidence type="ECO:0000256" key="1">
    <source>
        <dbReference type="SAM" id="MobiDB-lite"/>
    </source>
</evidence>
<name>A0AAV7LE65_PLEWA</name>
<accession>A0AAV7LE65</accession>
<organism evidence="2 3">
    <name type="scientific">Pleurodeles waltl</name>
    <name type="common">Iberian ribbed newt</name>
    <dbReference type="NCBI Taxonomy" id="8319"/>
    <lineage>
        <taxon>Eukaryota</taxon>
        <taxon>Metazoa</taxon>
        <taxon>Chordata</taxon>
        <taxon>Craniata</taxon>
        <taxon>Vertebrata</taxon>
        <taxon>Euteleostomi</taxon>
        <taxon>Amphibia</taxon>
        <taxon>Batrachia</taxon>
        <taxon>Caudata</taxon>
        <taxon>Salamandroidea</taxon>
        <taxon>Salamandridae</taxon>
        <taxon>Pleurodelinae</taxon>
        <taxon>Pleurodeles</taxon>
    </lineage>
</organism>
<protein>
    <submittedName>
        <fullName evidence="2">Uncharacterized protein</fullName>
    </submittedName>
</protein>
<keyword evidence="3" id="KW-1185">Reference proteome</keyword>
<feature type="compositionally biased region" description="Polar residues" evidence="1">
    <location>
        <begin position="114"/>
        <end position="129"/>
    </location>
</feature>
<feature type="region of interest" description="Disordered" evidence="1">
    <location>
        <begin position="114"/>
        <end position="153"/>
    </location>
</feature>
<proteinExistence type="predicted"/>
<reference evidence="2" key="1">
    <citation type="journal article" date="2022" name="bioRxiv">
        <title>Sequencing and chromosome-scale assembly of the giantPleurodeles waltlgenome.</title>
        <authorList>
            <person name="Brown T."/>
            <person name="Elewa A."/>
            <person name="Iarovenko S."/>
            <person name="Subramanian E."/>
            <person name="Araus A.J."/>
            <person name="Petzold A."/>
            <person name="Susuki M."/>
            <person name="Suzuki K.-i.T."/>
            <person name="Hayashi T."/>
            <person name="Toyoda A."/>
            <person name="Oliveira C."/>
            <person name="Osipova E."/>
            <person name="Leigh N.D."/>
            <person name="Simon A."/>
            <person name="Yun M.H."/>
        </authorList>
    </citation>
    <scope>NUCLEOTIDE SEQUENCE</scope>
    <source>
        <strain evidence="2">20211129_DDA</strain>
        <tissue evidence="2">Liver</tissue>
    </source>
</reference>
<dbReference type="EMBL" id="JANPWB010000015">
    <property type="protein sequence ID" value="KAJ1089876.1"/>
    <property type="molecule type" value="Genomic_DNA"/>
</dbReference>
<feature type="compositionally biased region" description="Polar residues" evidence="1">
    <location>
        <begin position="138"/>
        <end position="153"/>
    </location>
</feature>
<gene>
    <name evidence="2" type="ORF">NDU88_003019</name>
</gene>
<sequence length="153" mass="17034">MTGGRSAASRRCKAWKGLKTRNRQTRSEGERLELDLKLNLHSTAGVQCGIARHHAPRCVSTIGTHGKITERHTLNSTHQRLPRHRSGTPVLALHPALPCPVLPLRHTHTIQWPSGHMLNSSQQSHSTPLATRHCDPPSTRQQSSPARHTNAYR</sequence>